<proteinExistence type="inferred from homology"/>
<evidence type="ECO:0000256" key="6">
    <source>
        <dbReference type="ARBA" id="ARBA00022741"/>
    </source>
</evidence>
<accession>A0AAV7ZZT2</accession>
<dbReference type="AlphaFoldDB" id="A0AAV7ZZT2"/>
<evidence type="ECO:0000256" key="2">
    <source>
        <dbReference type="ARBA" id="ARBA00012513"/>
    </source>
</evidence>
<dbReference type="GO" id="GO:0000408">
    <property type="term" value="C:EKC/KEOPS complex"/>
    <property type="evidence" value="ECO:0007669"/>
    <property type="project" value="TreeGrafter"/>
</dbReference>
<evidence type="ECO:0000256" key="3">
    <source>
        <dbReference type="ARBA" id="ARBA00022527"/>
    </source>
</evidence>
<dbReference type="PANTHER" id="PTHR12209:SF0">
    <property type="entry name" value="EKC_KEOPS COMPLEX SUBUNIT TP53RK"/>
    <property type="match status" value="1"/>
</dbReference>
<name>A0AAV7ZZT2_9EUKA</name>
<reference evidence="13" key="1">
    <citation type="submission" date="2022-08" db="EMBL/GenBank/DDBJ databases">
        <title>Novel sulphate-reducing endosymbionts in the free-living metamonad Anaeramoeba.</title>
        <authorList>
            <person name="Jerlstrom-Hultqvist J."/>
            <person name="Cepicka I."/>
            <person name="Gallot-Lavallee L."/>
            <person name="Salas-Leiva D."/>
            <person name="Curtis B.A."/>
            <person name="Zahonova K."/>
            <person name="Pipaliya S."/>
            <person name="Dacks J."/>
            <person name="Roger A.J."/>
        </authorList>
    </citation>
    <scope>NUCLEOTIDE SEQUENCE</scope>
    <source>
        <strain evidence="13">Busselton2</strain>
    </source>
</reference>
<keyword evidence="8" id="KW-0067">ATP-binding</keyword>
<sequence length="244" mass="28582">MELISQGAEAKIYRTTFLGKPVIVKQRFKKKYRHPQLDSRLITRRLVQEARSLVKARKFSVLTPILYQVDVFNHSLIMEDLGKSTVTLKHYLNNNQQGQATPLLKEFGELISKMHNSDLIHGDLTTSNVMVKKMILKKKKENEKEIEKEIEIEKEKEQEIEIEEIEKEKLVMIDFGLSFSSTNPEEKSVDLYVLERAFLSTHPNSKQLFDIVLKSYFENSNNKKKIMTRLEKVRRRGRKRSMVG</sequence>
<gene>
    <name evidence="13" type="ORF">M0812_11309</name>
</gene>
<evidence type="ECO:0000256" key="11">
    <source>
        <dbReference type="SAM" id="Coils"/>
    </source>
</evidence>
<comment type="similarity">
    <text evidence="1">Belongs to the protein kinase superfamily. BUD32 family.</text>
</comment>
<evidence type="ECO:0000256" key="1">
    <source>
        <dbReference type="ARBA" id="ARBA00010630"/>
    </source>
</evidence>
<dbReference type="GO" id="GO:0005829">
    <property type="term" value="C:cytosol"/>
    <property type="evidence" value="ECO:0007669"/>
    <property type="project" value="TreeGrafter"/>
</dbReference>
<dbReference type="Gene3D" id="1.10.510.10">
    <property type="entry name" value="Transferase(Phosphotransferase) domain 1"/>
    <property type="match status" value="1"/>
</dbReference>
<dbReference type="Pfam" id="PF01163">
    <property type="entry name" value="RIO1"/>
    <property type="match status" value="1"/>
</dbReference>
<dbReference type="PANTHER" id="PTHR12209">
    <property type="entry name" value="NON-SPECIFIC SERINE/THREONINE PROTEIN KINASE"/>
    <property type="match status" value="1"/>
</dbReference>
<dbReference type="PROSITE" id="PS00109">
    <property type="entry name" value="PROTEIN_KINASE_TYR"/>
    <property type="match status" value="1"/>
</dbReference>
<keyword evidence="7" id="KW-0418">Kinase</keyword>
<dbReference type="EMBL" id="JANTQA010000023">
    <property type="protein sequence ID" value="KAJ3445435.1"/>
    <property type="molecule type" value="Genomic_DNA"/>
</dbReference>
<evidence type="ECO:0000256" key="4">
    <source>
        <dbReference type="ARBA" id="ARBA00022679"/>
    </source>
</evidence>
<organism evidence="13 14">
    <name type="scientific">Anaeramoeba flamelloides</name>
    <dbReference type="NCBI Taxonomy" id="1746091"/>
    <lineage>
        <taxon>Eukaryota</taxon>
        <taxon>Metamonada</taxon>
        <taxon>Anaeramoebidae</taxon>
        <taxon>Anaeramoeba</taxon>
    </lineage>
</organism>
<evidence type="ECO:0000256" key="5">
    <source>
        <dbReference type="ARBA" id="ARBA00022694"/>
    </source>
</evidence>
<dbReference type="InterPro" id="IPR000719">
    <property type="entry name" value="Prot_kinase_dom"/>
</dbReference>
<dbReference type="SUPFAM" id="SSF56112">
    <property type="entry name" value="Protein kinase-like (PK-like)"/>
    <property type="match status" value="1"/>
</dbReference>
<dbReference type="Proteomes" id="UP001146793">
    <property type="component" value="Unassembled WGS sequence"/>
</dbReference>
<evidence type="ECO:0000256" key="9">
    <source>
        <dbReference type="ARBA" id="ARBA00047899"/>
    </source>
</evidence>
<comment type="catalytic activity">
    <reaction evidence="10">
        <text>L-seryl-[protein] + ATP = O-phospho-L-seryl-[protein] + ADP + H(+)</text>
        <dbReference type="Rhea" id="RHEA:17989"/>
        <dbReference type="Rhea" id="RHEA-COMP:9863"/>
        <dbReference type="Rhea" id="RHEA-COMP:11604"/>
        <dbReference type="ChEBI" id="CHEBI:15378"/>
        <dbReference type="ChEBI" id="CHEBI:29999"/>
        <dbReference type="ChEBI" id="CHEBI:30616"/>
        <dbReference type="ChEBI" id="CHEBI:83421"/>
        <dbReference type="ChEBI" id="CHEBI:456216"/>
        <dbReference type="EC" id="2.7.11.1"/>
    </reaction>
</comment>
<evidence type="ECO:0000256" key="7">
    <source>
        <dbReference type="ARBA" id="ARBA00022777"/>
    </source>
</evidence>
<dbReference type="GO" id="GO:0070525">
    <property type="term" value="P:tRNA threonylcarbamoyladenosine metabolic process"/>
    <property type="evidence" value="ECO:0007669"/>
    <property type="project" value="TreeGrafter"/>
</dbReference>
<dbReference type="GO" id="GO:0005524">
    <property type="term" value="F:ATP binding"/>
    <property type="evidence" value="ECO:0007669"/>
    <property type="project" value="UniProtKB-KW"/>
</dbReference>
<dbReference type="InterPro" id="IPR008266">
    <property type="entry name" value="Tyr_kinase_AS"/>
</dbReference>
<keyword evidence="11" id="KW-0175">Coiled coil</keyword>
<dbReference type="GO" id="GO:0005634">
    <property type="term" value="C:nucleus"/>
    <property type="evidence" value="ECO:0007669"/>
    <property type="project" value="TreeGrafter"/>
</dbReference>
<evidence type="ECO:0000256" key="10">
    <source>
        <dbReference type="ARBA" id="ARBA00048679"/>
    </source>
</evidence>
<dbReference type="EC" id="2.7.11.1" evidence="2"/>
<evidence type="ECO:0000313" key="13">
    <source>
        <dbReference type="EMBL" id="KAJ3445435.1"/>
    </source>
</evidence>
<protein>
    <recommendedName>
        <fullName evidence="2">non-specific serine/threonine protein kinase</fullName>
        <ecNumber evidence="2">2.7.11.1</ecNumber>
    </recommendedName>
</protein>
<dbReference type="PROSITE" id="PS50011">
    <property type="entry name" value="PROTEIN_KINASE_DOM"/>
    <property type="match status" value="1"/>
</dbReference>
<dbReference type="InterPro" id="IPR018934">
    <property type="entry name" value="RIO_dom"/>
</dbReference>
<dbReference type="GO" id="GO:0004674">
    <property type="term" value="F:protein serine/threonine kinase activity"/>
    <property type="evidence" value="ECO:0007669"/>
    <property type="project" value="UniProtKB-KW"/>
</dbReference>
<feature type="domain" description="Protein kinase" evidence="12">
    <location>
        <begin position="1"/>
        <end position="244"/>
    </location>
</feature>
<keyword evidence="5" id="KW-0819">tRNA processing</keyword>
<dbReference type="InterPro" id="IPR011009">
    <property type="entry name" value="Kinase-like_dom_sf"/>
</dbReference>
<evidence type="ECO:0000259" key="12">
    <source>
        <dbReference type="PROSITE" id="PS50011"/>
    </source>
</evidence>
<dbReference type="GO" id="GO:0008033">
    <property type="term" value="P:tRNA processing"/>
    <property type="evidence" value="ECO:0007669"/>
    <property type="project" value="UniProtKB-KW"/>
</dbReference>
<feature type="coiled-coil region" evidence="11">
    <location>
        <begin position="136"/>
        <end position="168"/>
    </location>
</feature>
<comment type="catalytic activity">
    <reaction evidence="9">
        <text>L-threonyl-[protein] + ATP = O-phospho-L-threonyl-[protein] + ADP + H(+)</text>
        <dbReference type="Rhea" id="RHEA:46608"/>
        <dbReference type="Rhea" id="RHEA-COMP:11060"/>
        <dbReference type="Rhea" id="RHEA-COMP:11605"/>
        <dbReference type="ChEBI" id="CHEBI:15378"/>
        <dbReference type="ChEBI" id="CHEBI:30013"/>
        <dbReference type="ChEBI" id="CHEBI:30616"/>
        <dbReference type="ChEBI" id="CHEBI:61977"/>
        <dbReference type="ChEBI" id="CHEBI:456216"/>
        <dbReference type="EC" id="2.7.11.1"/>
    </reaction>
</comment>
<keyword evidence="3" id="KW-0723">Serine/threonine-protein kinase</keyword>
<keyword evidence="6" id="KW-0547">Nucleotide-binding</keyword>
<evidence type="ECO:0000256" key="8">
    <source>
        <dbReference type="ARBA" id="ARBA00022840"/>
    </source>
</evidence>
<evidence type="ECO:0000313" key="14">
    <source>
        <dbReference type="Proteomes" id="UP001146793"/>
    </source>
</evidence>
<comment type="caution">
    <text evidence="13">The sequence shown here is derived from an EMBL/GenBank/DDBJ whole genome shotgun (WGS) entry which is preliminary data.</text>
</comment>
<keyword evidence="4" id="KW-0808">Transferase</keyword>
<dbReference type="Gene3D" id="3.30.200.20">
    <property type="entry name" value="Phosphorylase Kinase, domain 1"/>
    <property type="match status" value="1"/>
</dbReference>
<dbReference type="FunFam" id="3.30.200.20:FF:000201">
    <property type="entry name" value="TP53-regulating kinase isoform X1"/>
    <property type="match status" value="1"/>
</dbReference>